<dbReference type="InterPro" id="IPR002516">
    <property type="entry name" value="Glyco_trans_11"/>
</dbReference>
<organism evidence="4 5">
    <name type="scientific">Magallana gigas</name>
    <name type="common">Pacific oyster</name>
    <name type="synonym">Crassostrea gigas</name>
    <dbReference type="NCBI Taxonomy" id="29159"/>
    <lineage>
        <taxon>Eukaryota</taxon>
        <taxon>Metazoa</taxon>
        <taxon>Spiralia</taxon>
        <taxon>Lophotrochozoa</taxon>
        <taxon>Mollusca</taxon>
        <taxon>Bivalvia</taxon>
        <taxon>Autobranchia</taxon>
        <taxon>Pteriomorphia</taxon>
        <taxon>Ostreida</taxon>
        <taxon>Ostreoidea</taxon>
        <taxon>Ostreidae</taxon>
        <taxon>Magallana</taxon>
    </lineage>
</organism>
<keyword evidence="3" id="KW-1133">Transmembrane helix</keyword>
<dbReference type="Pfam" id="PF01531">
    <property type="entry name" value="Glyco_transf_11"/>
    <property type="match status" value="1"/>
</dbReference>
<name>A0A8W8LTW6_MAGGI</name>
<keyword evidence="2 3" id="KW-0808">Transferase</keyword>
<keyword evidence="5" id="KW-1185">Reference proteome</keyword>
<keyword evidence="3" id="KW-0472">Membrane</keyword>
<dbReference type="PANTHER" id="PTHR11927">
    <property type="entry name" value="GALACTOSIDE 2-L-FUCOSYLTRANSFERASE"/>
    <property type="match status" value="1"/>
</dbReference>
<comment type="subcellular location">
    <subcellularLocation>
        <location evidence="3">Golgi apparatus</location>
        <location evidence="3">Golgi stack membrane</location>
        <topology evidence="3">Single-pass type II membrane protein</topology>
    </subcellularLocation>
</comment>
<sequence length="395" mass="45680">MYGVYIKGVLLFVYIFVVCGILYCNHVAQRFSLLNKMFSRGFSPSAINTDMISKIFVINSTSAKRIESMSYHRFIVEENNNLNQTSMGRNSTYEQSTSNALESVTMKTVELPTSSTTTKSKFLLCTGTMGRLGNHLFEFASGYGIAARKDMLSVIRQKGLVDSIFELKNDSRLLLLPDLKECKTVPKRFERWCSRYDPRLENFTVNSNLWIGWGLQSWKYFNDSYRELREQLTFRKHIRDKVVSIQEGILKKFNFTSRSDVTFIGVHIRRGDMLTDPLGYDVATPEYLSRAVMFFQNYSNTVFTVCTLDLEWSKQYMPKNIKVEFIVGNSPEVDMALLAFSDHVIQTVGTFSWWSSWLNNGTVIYYKWPAKEGGKLRKTFSADYSDYFLPHWIGM</sequence>
<evidence type="ECO:0000256" key="2">
    <source>
        <dbReference type="ARBA" id="ARBA00022679"/>
    </source>
</evidence>
<protein>
    <recommendedName>
        <fullName evidence="3">L-Fucosyltransferase</fullName>
        <ecNumber evidence="3">2.4.1.-</ecNumber>
    </recommendedName>
</protein>
<dbReference type="CDD" id="cd11301">
    <property type="entry name" value="Fut1_Fut2_like"/>
    <property type="match status" value="1"/>
</dbReference>
<evidence type="ECO:0000256" key="1">
    <source>
        <dbReference type="ARBA" id="ARBA00022676"/>
    </source>
</evidence>
<keyword evidence="3" id="KW-0735">Signal-anchor</keyword>
<dbReference type="AlphaFoldDB" id="A0A8W8LTW6"/>
<dbReference type="OrthoDB" id="6090518at2759"/>
<feature type="transmembrane region" description="Helical" evidence="3">
    <location>
        <begin position="6"/>
        <end position="28"/>
    </location>
</feature>
<dbReference type="Proteomes" id="UP000005408">
    <property type="component" value="Unassembled WGS sequence"/>
</dbReference>
<dbReference type="GO" id="GO:0005975">
    <property type="term" value="P:carbohydrate metabolic process"/>
    <property type="evidence" value="ECO:0007669"/>
    <property type="project" value="InterPro"/>
</dbReference>
<dbReference type="GO" id="GO:0008107">
    <property type="term" value="F:galactoside 2-alpha-L-fucosyltransferase activity"/>
    <property type="evidence" value="ECO:0007669"/>
    <property type="project" value="InterPro"/>
</dbReference>
<dbReference type="EnsemblMetazoa" id="G29701.1">
    <property type="protein sequence ID" value="G29701.1:cds"/>
    <property type="gene ID" value="G29701"/>
</dbReference>
<accession>A0A8W8LTW6</accession>
<keyword evidence="1 3" id="KW-0328">Glycosyltransferase</keyword>
<evidence type="ECO:0000313" key="5">
    <source>
        <dbReference type="Proteomes" id="UP000005408"/>
    </source>
</evidence>
<comment type="pathway">
    <text evidence="3">Protein modification; protein glycosylation.</text>
</comment>
<reference evidence="4" key="1">
    <citation type="submission" date="2022-08" db="UniProtKB">
        <authorList>
            <consortium name="EnsemblMetazoa"/>
        </authorList>
    </citation>
    <scope>IDENTIFICATION</scope>
    <source>
        <strain evidence="4">05x7-T-G4-1.051#20</strain>
    </source>
</reference>
<dbReference type="GO" id="GO:0032580">
    <property type="term" value="C:Golgi cisterna membrane"/>
    <property type="evidence" value="ECO:0007669"/>
    <property type="project" value="UniProtKB-SubCell"/>
</dbReference>
<dbReference type="OMA" id="NDISWCK"/>
<comment type="similarity">
    <text evidence="3">Belongs to the glycosyltransferase 11 family.</text>
</comment>
<proteinExistence type="inferred from homology"/>
<keyword evidence="3" id="KW-0325">Glycoprotein</keyword>
<evidence type="ECO:0000313" key="4">
    <source>
        <dbReference type="EnsemblMetazoa" id="G29701.1:cds"/>
    </source>
</evidence>
<dbReference type="PANTHER" id="PTHR11927:SF9">
    <property type="entry name" value="L-FUCOSYLTRANSFERASE"/>
    <property type="match status" value="1"/>
</dbReference>
<keyword evidence="3" id="KW-0812">Transmembrane</keyword>
<dbReference type="EC" id="2.4.1.-" evidence="3"/>
<evidence type="ECO:0000256" key="3">
    <source>
        <dbReference type="RuleBase" id="RU363129"/>
    </source>
</evidence>
<keyword evidence="3" id="KW-0333">Golgi apparatus</keyword>